<dbReference type="RefSeq" id="WP_146790796.1">
    <property type="nucleotide sequence ID" value="NZ_BAABIO010000003.1"/>
</dbReference>
<protein>
    <submittedName>
        <fullName evidence="1">Uncharacterized protein</fullName>
    </submittedName>
</protein>
<dbReference type="AlphaFoldDB" id="A0A5B8UPS3"/>
<organism evidence="1 2">
    <name type="scientific">Flavisolibacter ginsenosidimutans</name>
    <dbReference type="NCBI Taxonomy" id="661481"/>
    <lineage>
        <taxon>Bacteria</taxon>
        <taxon>Pseudomonadati</taxon>
        <taxon>Bacteroidota</taxon>
        <taxon>Chitinophagia</taxon>
        <taxon>Chitinophagales</taxon>
        <taxon>Chitinophagaceae</taxon>
        <taxon>Flavisolibacter</taxon>
    </lineage>
</organism>
<dbReference type="EMBL" id="CP042433">
    <property type="protein sequence ID" value="QEC57945.1"/>
    <property type="molecule type" value="Genomic_DNA"/>
</dbReference>
<name>A0A5B8UPS3_9BACT</name>
<accession>A0A5B8UPS3</accession>
<evidence type="ECO:0000313" key="1">
    <source>
        <dbReference type="EMBL" id="QEC57945.1"/>
    </source>
</evidence>
<dbReference type="KEGG" id="fgg:FSB75_19215"/>
<reference evidence="1 2" key="1">
    <citation type="journal article" date="2015" name="Int. J. Syst. Evol. Microbiol.">
        <title>Flavisolibacter ginsenosidimutans sp. nov., with ginsenoside-converting activity isolated from soil used for cultivating ginseng.</title>
        <authorList>
            <person name="Zhao Y."/>
            <person name="Liu Q."/>
            <person name="Kang M.S."/>
            <person name="Jin F."/>
            <person name="Yu H."/>
            <person name="Im W.T."/>
        </authorList>
    </citation>
    <scope>NUCLEOTIDE SEQUENCE [LARGE SCALE GENOMIC DNA]</scope>
    <source>
        <strain evidence="1 2">Gsoil 636</strain>
    </source>
</reference>
<keyword evidence="2" id="KW-1185">Reference proteome</keyword>
<proteinExistence type="predicted"/>
<dbReference type="Proteomes" id="UP000321204">
    <property type="component" value="Chromosome"/>
</dbReference>
<gene>
    <name evidence="1" type="ORF">FSB75_19215</name>
</gene>
<sequence>MPTSFRKAADERHCLEAIVINQLYNPSSTPSLFWQDITQRIETEEKLKELHLLKAVMEGEEKERGRIAQELIRNIGKHASPATNARRN</sequence>
<evidence type="ECO:0000313" key="2">
    <source>
        <dbReference type="Proteomes" id="UP000321204"/>
    </source>
</evidence>